<evidence type="ECO:0000313" key="1">
    <source>
        <dbReference type="EMBL" id="CAD8053421.1"/>
    </source>
</evidence>
<dbReference type="EMBL" id="CAJJDN010000007">
    <property type="protein sequence ID" value="CAD8053421.1"/>
    <property type="molecule type" value="Genomic_DNA"/>
</dbReference>
<comment type="caution">
    <text evidence="1">The sequence shown here is derived from an EMBL/GenBank/DDBJ whole genome shotgun (WGS) entry which is preliminary data.</text>
</comment>
<dbReference type="AlphaFoldDB" id="A0A8S1KGJ9"/>
<dbReference type="OrthoDB" id="286314at2759"/>
<reference evidence="1" key="1">
    <citation type="submission" date="2021-01" db="EMBL/GenBank/DDBJ databases">
        <authorList>
            <consortium name="Genoscope - CEA"/>
            <person name="William W."/>
        </authorList>
    </citation>
    <scope>NUCLEOTIDE SEQUENCE</scope>
</reference>
<gene>
    <name evidence="1" type="ORF">PSON_ATCC_30995.1.T0070332</name>
</gene>
<name>A0A8S1KGJ9_9CILI</name>
<keyword evidence="2" id="KW-1185">Reference proteome</keyword>
<dbReference type="Proteomes" id="UP000692954">
    <property type="component" value="Unassembled WGS sequence"/>
</dbReference>
<organism evidence="1 2">
    <name type="scientific">Paramecium sonneborni</name>
    <dbReference type="NCBI Taxonomy" id="65129"/>
    <lineage>
        <taxon>Eukaryota</taxon>
        <taxon>Sar</taxon>
        <taxon>Alveolata</taxon>
        <taxon>Ciliophora</taxon>
        <taxon>Intramacronucleata</taxon>
        <taxon>Oligohymenophorea</taxon>
        <taxon>Peniculida</taxon>
        <taxon>Parameciidae</taxon>
        <taxon>Paramecium</taxon>
    </lineage>
</organism>
<accession>A0A8S1KGJ9</accession>
<sequence length="187" mass="22103">MQQSSLIDKQRRSKERYVYEANNLVQQWRDLFENGYRDYAGNFIKPSLKEAANLVGCSKKTLEDYYSIIRKASQIINIKDCLHMKMGYLRQLLKKDPLSNIAAPEIIQKEQIKSQNDSWNNMIIEADDDVSKASIDIDQYIISSQIDSYNFENDFTQKTFNSEWKMSSMDEEINPAQPYQEWNFYDF</sequence>
<protein>
    <submittedName>
        <fullName evidence="1">Uncharacterized protein</fullName>
    </submittedName>
</protein>
<evidence type="ECO:0000313" key="2">
    <source>
        <dbReference type="Proteomes" id="UP000692954"/>
    </source>
</evidence>
<proteinExistence type="predicted"/>